<dbReference type="RefSeq" id="WP_265592217.1">
    <property type="nucleotide sequence ID" value="NZ_AP025285.1"/>
</dbReference>
<protein>
    <submittedName>
        <fullName evidence="1">Uncharacterized protein</fullName>
    </submittedName>
</protein>
<reference evidence="1" key="1">
    <citation type="submission" date="2021-11" db="EMBL/GenBank/DDBJ databases">
        <title>Complete genome sequence of Atopobiaceae bacterium TOC12.</title>
        <authorList>
            <person name="Morinaga K."/>
            <person name="Kusada H."/>
            <person name="Tamaki H."/>
        </authorList>
    </citation>
    <scope>NUCLEOTIDE SEQUENCE</scope>
    <source>
        <strain evidence="1">TOC12</strain>
    </source>
</reference>
<dbReference type="Proteomes" id="UP001431186">
    <property type="component" value="Chromosome"/>
</dbReference>
<accession>A0AAU9D191</accession>
<gene>
    <name evidence="1" type="ORF">ATTO_06870</name>
</gene>
<organism evidence="1 2">
    <name type="scientific">Leptogranulimonas caecicola</name>
    <dbReference type="NCBI Taxonomy" id="2894156"/>
    <lineage>
        <taxon>Bacteria</taxon>
        <taxon>Bacillati</taxon>
        <taxon>Actinomycetota</taxon>
        <taxon>Coriobacteriia</taxon>
        <taxon>Coriobacteriales</taxon>
        <taxon>Kribbibacteriaceae</taxon>
        <taxon>Leptogranulimonas</taxon>
    </lineage>
</organism>
<dbReference type="EMBL" id="AP025285">
    <property type="protein sequence ID" value="BDC90815.1"/>
    <property type="molecule type" value="Genomic_DNA"/>
</dbReference>
<dbReference type="KEGG" id="lcal:ATTO_06870"/>
<name>A0AAU9D191_9ACTN</name>
<keyword evidence="2" id="KW-1185">Reference proteome</keyword>
<evidence type="ECO:0000313" key="2">
    <source>
        <dbReference type="Proteomes" id="UP001431186"/>
    </source>
</evidence>
<proteinExistence type="predicted"/>
<evidence type="ECO:0000313" key="1">
    <source>
        <dbReference type="EMBL" id="BDC90815.1"/>
    </source>
</evidence>
<dbReference type="AlphaFoldDB" id="A0AAU9D191"/>
<sequence>MAADRYRVKVGKKSGVINDINLFAPNNLNYIVDFVESFITISLKSMDIMESLPLLNEYLLPANWPAAWGMGAK</sequence>